<reference evidence="2 3" key="1">
    <citation type="submission" date="2019-10" db="EMBL/GenBank/DDBJ databases">
        <title>Description of Paenibacillus humi sp. nov.</title>
        <authorList>
            <person name="Carlier A."/>
            <person name="Qi S."/>
        </authorList>
    </citation>
    <scope>NUCLEOTIDE SEQUENCE [LARGE SCALE GENOMIC DNA]</scope>
    <source>
        <strain evidence="2 3">LMG 31461</strain>
    </source>
</reference>
<comment type="caution">
    <text evidence="2">The sequence shown here is derived from an EMBL/GenBank/DDBJ whole genome shotgun (WGS) entry which is preliminary data.</text>
</comment>
<feature type="region of interest" description="Disordered" evidence="1">
    <location>
        <begin position="1"/>
        <end position="73"/>
    </location>
</feature>
<organism evidence="2 3">
    <name type="scientific">Paenibacillus plantarum</name>
    <dbReference type="NCBI Taxonomy" id="2654975"/>
    <lineage>
        <taxon>Bacteria</taxon>
        <taxon>Bacillati</taxon>
        <taxon>Bacillota</taxon>
        <taxon>Bacilli</taxon>
        <taxon>Bacillales</taxon>
        <taxon>Paenibacillaceae</taxon>
        <taxon>Paenibacillus</taxon>
    </lineage>
</organism>
<sequence>MDSSEKAYRKSRNGKRTSTMLLVQAPTQKAGTCAKPGTGVKGVLRNPSCTRQKSGSQEVRRTEVEHKGRPSGVKYQRRNLNYCRKAKPSGLEGKHKRDMEEKTKKVRRFREGVENGKKRRWYSEQIARRKQLSRIN</sequence>
<feature type="compositionally biased region" description="Basic and acidic residues" evidence="1">
    <location>
        <begin position="58"/>
        <end position="68"/>
    </location>
</feature>
<gene>
    <name evidence="2" type="ORF">GC096_32385</name>
</gene>
<proteinExistence type="predicted"/>
<dbReference type="EMBL" id="WHNY01000077">
    <property type="protein sequence ID" value="NOU68732.1"/>
    <property type="molecule type" value="Genomic_DNA"/>
</dbReference>
<feature type="compositionally biased region" description="Polar residues" evidence="1">
    <location>
        <begin position="47"/>
        <end position="57"/>
    </location>
</feature>
<evidence type="ECO:0000256" key="1">
    <source>
        <dbReference type="SAM" id="MobiDB-lite"/>
    </source>
</evidence>
<feature type="compositionally biased region" description="Polar residues" evidence="1">
    <location>
        <begin position="16"/>
        <end position="30"/>
    </location>
</feature>
<dbReference type="Proteomes" id="UP000653578">
    <property type="component" value="Unassembled WGS sequence"/>
</dbReference>
<dbReference type="RefSeq" id="WP_171636328.1">
    <property type="nucleotide sequence ID" value="NZ_WHNY01000077.1"/>
</dbReference>
<evidence type="ECO:0000313" key="2">
    <source>
        <dbReference type="EMBL" id="NOU68732.1"/>
    </source>
</evidence>
<protein>
    <submittedName>
        <fullName evidence="2">Uncharacterized protein</fullName>
    </submittedName>
</protein>
<keyword evidence="3" id="KW-1185">Reference proteome</keyword>
<accession>A0ABX1XJX1</accession>
<evidence type="ECO:0000313" key="3">
    <source>
        <dbReference type="Proteomes" id="UP000653578"/>
    </source>
</evidence>
<name>A0ABX1XJX1_9BACL</name>